<dbReference type="SUPFAM" id="SSF53335">
    <property type="entry name" value="S-adenosyl-L-methionine-dependent methyltransferases"/>
    <property type="match status" value="1"/>
</dbReference>
<comment type="caution">
    <text evidence="5">The sequence shown here is derived from an EMBL/GenBank/DDBJ whole genome shotgun (WGS) entry which is preliminary data.</text>
</comment>
<evidence type="ECO:0000313" key="6">
    <source>
        <dbReference type="Proteomes" id="UP001162131"/>
    </source>
</evidence>
<evidence type="ECO:0008006" key="7">
    <source>
        <dbReference type="Google" id="ProtNLM"/>
    </source>
</evidence>
<keyword evidence="3" id="KW-0489">Methyltransferase</keyword>
<dbReference type="GO" id="GO:0005737">
    <property type="term" value="C:cytoplasm"/>
    <property type="evidence" value="ECO:0007669"/>
    <property type="project" value="UniProtKB-SubCell"/>
</dbReference>
<dbReference type="CDD" id="cd02440">
    <property type="entry name" value="AdoMet_MTases"/>
    <property type="match status" value="1"/>
</dbReference>
<dbReference type="EMBL" id="CAJZBQ010000024">
    <property type="protein sequence ID" value="CAG9320230.1"/>
    <property type="molecule type" value="Genomic_DNA"/>
</dbReference>
<keyword evidence="6" id="KW-1185">Reference proteome</keyword>
<dbReference type="PANTHER" id="PTHR13200:SF1">
    <property type="entry name" value="NUCLEIC ACID BINDING PROTEIN"/>
    <property type="match status" value="1"/>
</dbReference>
<evidence type="ECO:0000256" key="2">
    <source>
        <dbReference type="ARBA" id="ARBA00022490"/>
    </source>
</evidence>
<keyword evidence="4" id="KW-0808">Transferase</keyword>
<dbReference type="Proteomes" id="UP001162131">
    <property type="component" value="Unassembled WGS sequence"/>
</dbReference>
<proteinExistence type="predicted"/>
<dbReference type="Gene3D" id="3.40.50.150">
    <property type="entry name" value="Vaccinia Virus protein VP39"/>
    <property type="match status" value="1"/>
</dbReference>
<evidence type="ECO:0000256" key="3">
    <source>
        <dbReference type="ARBA" id="ARBA00022603"/>
    </source>
</evidence>
<dbReference type="GO" id="GO:0016279">
    <property type="term" value="F:protein-lysine N-methyltransferase activity"/>
    <property type="evidence" value="ECO:0007669"/>
    <property type="project" value="InterPro"/>
</dbReference>
<dbReference type="InterPro" id="IPR029063">
    <property type="entry name" value="SAM-dependent_MTases_sf"/>
</dbReference>
<name>A0AAU9J4H5_9CILI</name>
<evidence type="ECO:0000313" key="5">
    <source>
        <dbReference type="EMBL" id="CAG9320230.1"/>
    </source>
</evidence>
<organism evidence="5 6">
    <name type="scientific">Blepharisma stoltei</name>
    <dbReference type="NCBI Taxonomy" id="1481888"/>
    <lineage>
        <taxon>Eukaryota</taxon>
        <taxon>Sar</taxon>
        <taxon>Alveolata</taxon>
        <taxon>Ciliophora</taxon>
        <taxon>Postciliodesmatophora</taxon>
        <taxon>Heterotrichea</taxon>
        <taxon>Heterotrichida</taxon>
        <taxon>Blepharismidae</taxon>
        <taxon>Blepharisma</taxon>
    </lineage>
</organism>
<dbReference type="InterPro" id="IPR019369">
    <property type="entry name" value="Efm5/EEF1AKMT1"/>
</dbReference>
<gene>
    <name evidence="5" type="ORF">BSTOLATCC_MIC25461</name>
</gene>
<evidence type="ECO:0000256" key="1">
    <source>
        <dbReference type="ARBA" id="ARBA00004496"/>
    </source>
</evidence>
<dbReference type="Pfam" id="PF10237">
    <property type="entry name" value="N6-adenineMlase"/>
    <property type="match status" value="1"/>
</dbReference>
<dbReference type="GO" id="GO:0003676">
    <property type="term" value="F:nucleic acid binding"/>
    <property type="evidence" value="ECO:0007669"/>
    <property type="project" value="InterPro"/>
</dbReference>
<comment type="subcellular location">
    <subcellularLocation>
        <location evidence="1">Cytoplasm</location>
    </subcellularLocation>
</comment>
<dbReference type="InterPro" id="IPR041370">
    <property type="entry name" value="Mlase_EEF1AKMT1/ZCCHC4"/>
</dbReference>
<dbReference type="PROSITE" id="PS00092">
    <property type="entry name" value="N6_MTASE"/>
    <property type="match status" value="1"/>
</dbReference>
<dbReference type="AlphaFoldDB" id="A0AAU9J4H5"/>
<dbReference type="GO" id="GO:0032259">
    <property type="term" value="P:methylation"/>
    <property type="evidence" value="ECO:0007669"/>
    <property type="project" value="UniProtKB-KW"/>
</dbReference>
<dbReference type="PANTHER" id="PTHR13200">
    <property type="entry name" value="EEF1A LYSINE METHYLTRANSFERASE 1"/>
    <property type="match status" value="1"/>
</dbReference>
<keyword evidence="2" id="KW-0963">Cytoplasm</keyword>
<accession>A0AAU9J4H5</accession>
<dbReference type="InterPro" id="IPR002052">
    <property type="entry name" value="DNA_methylase_N6_adenine_CS"/>
</dbReference>
<sequence length="185" mass="22021">MENRFLLRYPEKEQFNQYWYSDRTLKALVDEADELFSQGFTRIACLSTPSLYFSMTEKSRENSYLFDIDRAFQRDKGFVYYDFNFPENLGPALEKTFDAIVVDPPFITRDVWEKYARAVKFLLKDGGRIIVSSIDENAQMLNELLNIEKQVFQPSIPHLVYQYSFFTNYNSPRFQEKNPEIPDDY</sequence>
<protein>
    <recommendedName>
        <fullName evidence="7">N6-adenine methyltransferase</fullName>
    </recommendedName>
</protein>
<reference evidence="5" key="1">
    <citation type="submission" date="2021-09" db="EMBL/GenBank/DDBJ databases">
        <authorList>
            <consortium name="AG Swart"/>
            <person name="Singh M."/>
            <person name="Singh A."/>
            <person name="Seah K."/>
            <person name="Emmerich C."/>
        </authorList>
    </citation>
    <scope>NUCLEOTIDE SEQUENCE</scope>
    <source>
        <strain evidence="5">ATCC30299</strain>
    </source>
</reference>
<evidence type="ECO:0000256" key="4">
    <source>
        <dbReference type="ARBA" id="ARBA00022679"/>
    </source>
</evidence>